<evidence type="ECO:0000256" key="1">
    <source>
        <dbReference type="ARBA" id="ARBA00022614"/>
    </source>
</evidence>
<dbReference type="InterPro" id="IPR007110">
    <property type="entry name" value="Ig-like_dom"/>
</dbReference>
<keyword evidence="3" id="KW-0677">Repeat</keyword>
<evidence type="ECO:0000256" key="5">
    <source>
        <dbReference type="SAM" id="Phobius"/>
    </source>
</evidence>
<gene>
    <name evidence="8" type="primary">LOC108738487</name>
</gene>
<dbReference type="InterPro" id="IPR036179">
    <property type="entry name" value="Ig-like_dom_sf"/>
</dbReference>
<evidence type="ECO:0000256" key="3">
    <source>
        <dbReference type="ARBA" id="ARBA00022737"/>
    </source>
</evidence>
<evidence type="ECO:0000256" key="4">
    <source>
        <dbReference type="ARBA" id="ARBA00023157"/>
    </source>
</evidence>
<dbReference type="SMART" id="SM00409">
    <property type="entry name" value="IG"/>
    <property type="match status" value="1"/>
</dbReference>
<feature type="domain" description="Ig-like" evidence="6">
    <location>
        <begin position="422"/>
        <end position="535"/>
    </location>
</feature>
<keyword evidence="5" id="KW-0472">Membrane</keyword>
<dbReference type="InterPro" id="IPR001611">
    <property type="entry name" value="Leu-rich_rpt"/>
</dbReference>
<reference evidence="8" key="1">
    <citation type="submission" date="2025-08" db="UniProtKB">
        <authorList>
            <consortium name="RefSeq"/>
        </authorList>
    </citation>
    <scope>IDENTIFICATION</scope>
    <source>
        <tissue evidence="8">Entire body</tissue>
    </source>
</reference>
<dbReference type="Proteomes" id="UP000192223">
    <property type="component" value="Unplaced"/>
</dbReference>
<dbReference type="CDD" id="cd00096">
    <property type="entry name" value="Ig"/>
    <property type="match status" value="1"/>
</dbReference>
<dbReference type="InterPro" id="IPR003598">
    <property type="entry name" value="Ig_sub2"/>
</dbReference>
<evidence type="ECO:0000313" key="7">
    <source>
        <dbReference type="Proteomes" id="UP000192223"/>
    </source>
</evidence>
<dbReference type="PROSITE" id="PS51450">
    <property type="entry name" value="LRR"/>
    <property type="match status" value="3"/>
</dbReference>
<dbReference type="Gene3D" id="2.60.40.10">
    <property type="entry name" value="Immunoglobulins"/>
    <property type="match status" value="1"/>
</dbReference>
<dbReference type="InterPro" id="IPR050328">
    <property type="entry name" value="Dev_Immune_Receptor"/>
</dbReference>
<dbReference type="RefSeq" id="XP_018327418.1">
    <property type="nucleotide sequence ID" value="XM_018471916.2"/>
</dbReference>
<dbReference type="AlphaFoldDB" id="A0A1W4X4V8"/>
<dbReference type="PROSITE" id="PS50835">
    <property type="entry name" value="IG_LIKE"/>
    <property type="match status" value="1"/>
</dbReference>
<dbReference type="InterPro" id="IPR003599">
    <property type="entry name" value="Ig_sub"/>
</dbReference>
<dbReference type="InterPro" id="IPR013783">
    <property type="entry name" value="Ig-like_fold"/>
</dbReference>
<dbReference type="KEGG" id="apln:108738487"/>
<accession>A0A1W4X4V8</accession>
<name>A0A1W4X4V8_AGRPL</name>
<evidence type="ECO:0000256" key="2">
    <source>
        <dbReference type="ARBA" id="ARBA00022729"/>
    </source>
</evidence>
<dbReference type="SUPFAM" id="SSF48726">
    <property type="entry name" value="Immunoglobulin"/>
    <property type="match status" value="1"/>
</dbReference>
<dbReference type="Pfam" id="PF13927">
    <property type="entry name" value="Ig_3"/>
    <property type="match status" value="1"/>
</dbReference>
<feature type="transmembrane region" description="Helical" evidence="5">
    <location>
        <begin position="546"/>
        <end position="569"/>
    </location>
</feature>
<dbReference type="SUPFAM" id="SSF52058">
    <property type="entry name" value="L domain-like"/>
    <property type="match status" value="1"/>
</dbReference>
<dbReference type="PANTHER" id="PTHR24373:SF275">
    <property type="entry name" value="TIR DOMAIN-CONTAINING PROTEIN"/>
    <property type="match status" value="1"/>
</dbReference>
<dbReference type="OrthoDB" id="10061535at2759"/>
<dbReference type="SMART" id="SM00369">
    <property type="entry name" value="LRR_TYP"/>
    <property type="match status" value="9"/>
</dbReference>
<keyword evidence="4" id="KW-1015">Disulfide bond</keyword>
<organism evidence="7 8">
    <name type="scientific">Agrilus planipennis</name>
    <name type="common">Emerald ash borer</name>
    <name type="synonym">Agrilus marcopoli</name>
    <dbReference type="NCBI Taxonomy" id="224129"/>
    <lineage>
        <taxon>Eukaryota</taxon>
        <taxon>Metazoa</taxon>
        <taxon>Ecdysozoa</taxon>
        <taxon>Arthropoda</taxon>
        <taxon>Hexapoda</taxon>
        <taxon>Insecta</taxon>
        <taxon>Pterygota</taxon>
        <taxon>Neoptera</taxon>
        <taxon>Endopterygota</taxon>
        <taxon>Coleoptera</taxon>
        <taxon>Polyphaga</taxon>
        <taxon>Elateriformia</taxon>
        <taxon>Buprestoidea</taxon>
        <taxon>Buprestidae</taxon>
        <taxon>Agrilinae</taxon>
        <taxon>Agrilus</taxon>
    </lineage>
</organism>
<keyword evidence="2" id="KW-0732">Signal</keyword>
<sequence length="874" mass="101127">MGSDRWVKSIGLYTINFLVTCFFVNISHAEYAGKCNLVRINALVCQDSNISDVFLSTELTYLELNNVTGKITLLNNIVNLKWINSGLQQLNDCLPSPQFLQNLDVSLNKISRLQPYQFKNFSSLVTLNLSYNRIDDLPRDAFRGLNVERLYLSNNKLSAIPFQIFAPMPHLRILDLSYNSLVTVLDHFFKFNRYIEVLLLNNNKIVKLTSNALADLTELKQLTLSNNSLVYISKGLFDSLANLRELNLANNPITNLASGTFRALNKLEILNLSGNKIKQLTYGLFHFSPRVHKLTLDNTRIEVLYNTELLGLQQLQTLEIRNNKYLQEIEDYVLSDTPLITQLDISGNSLTFLPLTLANLTKLNFLNIENNPWACDCRMFWFASWAEQRKKNNVTLSELSCGPYAYPNDMIPTLQHLNCTSPRIVFKTETKQYRLKSNALLECRYSANPLPSITWITPSREVYHWNPDPTVADIFHKHPHAHDRYMNPMRKIPPRIQVLDNGTLYIQNVTREDCGRYYCYASNPVANTTEDVLLHIDPTDWYNIKIFSLFVGFHCAAGFLAATLIIQLLRYILNKMGILNNCCSFCKRDRVSPKARQIYAMLENIEQYKSQQLERLRENYAQQMGRIKDNCVQQMEWIQSSYQTQAKHFKEFRDYGSHHFVGLRDQYYDQVRKVRDYSTTQMNWVRENYVFQRNKIRKFSAHKVLRLRESYKYQQQTLNKVLENLPNLYFDNCRAGTCGRAESLVFDDISNIDVYMKTCVENMVELNQLESNYRNRSDEEFTNSRPSLYYTPTERSVNSNQGSINNIIASDRFPDVISKVGGGNDLVADCSTSESVFKNEIKNSNCTVNSSISLPNLAFVQNPFETRDKMETTL</sequence>
<keyword evidence="5" id="KW-0812">Transmembrane</keyword>
<evidence type="ECO:0000259" key="6">
    <source>
        <dbReference type="PROSITE" id="PS50835"/>
    </source>
</evidence>
<dbReference type="InterPro" id="IPR032675">
    <property type="entry name" value="LRR_dom_sf"/>
</dbReference>
<dbReference type="STRING" id="224129.A0A1W4X4V8"/>
<keyword evidence="7" id="KW-1185">Reference proteome</keyword>
<protein>
    <submittedName>
        <fullName evidence="8">Leucine-rich repeat-containing protein 70 isoform X1</fullName>
    </submittedName>
</protein>
<dbReference type="Gene3D" id="3.80.10.10">
    <property type="entry name" value="Ribonuclease Inhibitor"/>
    <property type="match status" value="3"/>
</dbReference>
<dbReference type="GeneID" id="108738487"/>
<dbReference type="InterPro" id="IPR003591">
    <property type="entry name" value="Leu-rich_rpt_typical-subtyp"/>
</dbReference>
<dbReference type="InParanoid" id="A0A1W4X4V8"/>
<keyword evidence="5" id="KW-1133">Transmembrane helix</keyword>
<keyword evidence="1" id="KW-0433">Leucine-rich repeat</keyword>
<dbReference type="PANTHER" id="PTHR24373">
    <property type="entry name" value="SLIT RELATED LEUCINE-RICH REPEAT NEURONAL PROTEIN"/>
    <property type="match status" value="1"/>
</dbReference>
<proteinExistence type="predicted"/>
<evidence type="ECO:0000313" key="8">
    <source>
        <dbReference type="RefSeq" id="XP_018327418.1"/>
    </source>
</evidence>
<dbReference type="Pfam" id="PF13855">
    <property type="entry name" value="LRR_8"/>
    <property type="match status" value="3"/>
</dbReference>
<dbReference type="SMART" id="SM00408">
    <property type="entry name" value="IGc2"/>
    <property type="match status" value="1"/>
</dbReference>